<keyword evidence="4" id="KW-1185">Reference proteome</keyword>
<dbReference type="GO" id="GO:0071713">
    <property type="term" value="F:para-aminobenzoyl-glutamate hydrolase activity"/>
    <property type="evidence" value="ECO:0007669"/>
    <property type="project" value="TreeGrafter"/>
</dbReference>
<dbReference type="PIRSF" id="PIRSF037226">
    <property type="entry name" value="Amidohydrolase_ACY1L2_prd"/>
    <property type="match status" value="1"/>
</dbReference>
<dbReference type="eggNOG" id="COG1473">
    <property type="taxonomic scope" value="Bacteria"/>
</dbReference>
<dbReference type="Gene3D" id="3.40.630.10">
    <property type="entry name" value="Zn peptidases"/>
    <property type="match status" value="1"/>
</dbReference>
<evidence type="ECO:0000256" key="1">
    <source>
        <dbReference type="PIRNR" id="PIRNR037226"/>
    </source>
</evidence>
<dbReference type="CDD" id="cd03887">
    <property type="entry name" value="M20_Acy1L2"/>
    <property type="match status" value="1"/>
</dbReference>
<dbReference type="Gene3D" id="3.30.70.360">
    <property type="match status" value="1"/>
</dbReference>
<name>A0A1I2KXI0_9CLOT</name>
<evidence type="ECO:0000313" key="3">
    <source>
        <dbReference type="EMBL" id="SFF70960.1"/>
    </source>
</evidence>
<evidence type="ECO:0000259" key="2">
    <source>
        <dbReference type="Pfam" id="PF07687"/>
    </source>
</evidence>
<evidence type="ECO:0000313" key="4">
    <source>
        <dbReference type="Proteomes" id="UP000182135"/>
    </source>
</evidence>
<dbReference type="GO" id="GO:0046657">
    <property type="term" value="P:folic acid catabolic process"/>
    <property type="evidence" value="ECO:0007669"/>
    <property type="project" value="TreeGrafter"/>
</dbReference>
<dbReference type="InterPro" id="IPR011650">
    <property type="entry name" value="Peptidase_M20_dimer"/>
</dbReference>
<keyword evidence="3" id="KW-0378">Hydrolase</keyword>
<organism evidence="3 4">
    <name type="scientific">Clostridium cadaveris</name>
    <dbReference type="NCBI Taxonomy" id="1529"/>
    <lineage>
        <taxon>Bacteria</taxon>
        <taxon>Bacillati</taxon>
        <taxon>Bacillota</taxon>
        <taxon>Clostridia</taxon>
        <taxon>Eubacteriales</taxon>
        <taxon>Clostridiaceae</taxon>
        <taxon>Clostridium</taxon>
    </lineage>
</organism>
<dbReference type="InterPro" id="IPR052030">
    <property type="entry name" value="Peptidase_M20/M20A_hydrolases"/>
</dbReference>
<dbReference type="FunFam" id="3.30.70.360:FF:000004">
    <property type="entry name" value="Peptidase M20 domain-containing protein 2"/>
    <property type="match status" value="1"/>
</dbReference>
<dbReference type="SUPFAM" id="SSF53187">
    <property type="entry name" value="Zn-dependent exopeptidases"/>
    <property type="match status" value="1"/>
</dbReference>
<reference evidence="3 4" key="1">
    <citation type="submission" date="2016-10" db="EMBL/GenBank/DDBJ databases">
        <authorList>
            <person name="de Groot N.N."/>
        </authorList>
    </citation>
    <scope>NUCLEOTIDE SEQUENCE [LARGE SCALE GENOMIC DNA]</scope>
    <source>
        <strain evidence="3 4">NLAE-zl-G419</strain>
    </source>
</reference>
<dbReference type="SUPFAM" id="SSF55031">
    <property type="entry name" value="Bacterial exopeptidase dimerisation domain"/>
    <property type="match status" value="1"/>
</dbReference>
<dbReference type="InterPro" id="IPR036264">
    <property type="entry name" value="Bact_exopeptidase_dim_dom"/>
</dbReference>
<dbReference type="Pfam" id="PF01546">
    <property type="entry name" value="Peptidase_M20"/>
    <property type="match status" value="1"/>
</dbReference>
<dbReference type="PANTHER" id="PTHR30575:SF0">
    <property type="entry name" value="XAA-ARG DIPEPTIDASE"/>
    <property type="match status" value="1"/>
</dbReference>
<dbReference type="STRING" id="1529.SAMN04487885_107109"/>
<dbReference type="GO" id="GO:0005737">
    <property type="term" value="C:cytoplasm"/>
    <property type="evidence" value="ECO:0007669"/>
    <property type="project" value="TreeGrafter"/>
</dbReference>
<feature type="domain" description="Peptidase M20 dimerisation" evidence="2">
    <location>
        <begin position="181"/>
        <end position="273"/>
    </location>
</feature>
<dbReference type="Pfam" id="PF07687">
    <property type="entry name" value="M20_dimer"/>
    <property type="match status" value="1"/>
</dbReference>
<sequence>MRNGVENMEDRIREYKEEICTLSEEKQQELGNICSYIFSNPELGLKEFKAQKILCDYLEENGFNVERGVGSLETAFIATYDSGKPGPTVALLAEYDCLPEIGHGCGHNIIGTSSTGAGVVLKEIMQKNNIGGILKVMGTPAEENVGGKCVMLDEGAFKGIDAALIMHPTDESIPDDISFASVNMEFTFHGKPAHSAAFPWKGVNALSGVIQMFNAVDAMRLHFKDYTRVHGIITNGGTAHNTISDKATAVFNIRALEYEYLMEVVEVINNCAKGAAMCVGATVDIKQNSVLLKDVRNDKKLVNYVRKNMEFINEEYIERDYTQGIGSTDVGNVTHEIPAIQFYIRLKRGIGTHTLDFAKASGGAEGLRTLSAAVRVLALSALDVLLEK</sequence>
<dbReference type="AlphaFoldDB" id="A0A1I2KXI0"/>
<dbReference type="InterPro" id="IPR017439">
    <property type="entry name" value="Amidohydrolase"/>
</dbReference>
<dbReference type="EMBL" id="FOOE01000007">
    <property type="protein sequence ID" value="SFF70960.1"/>
    <property type="molecule type" value="Genomic_DNA"/>
</dbReference>
<accession>A0A1I2KXI0</accession>
<dbReference type="GO" id="GO:0016805">
    <property type="term" value="F:dipeptidase activity"/>
    <property type="evidence" value="ECO:0007669"/>
    <property type="project" value="InterPro"/>
</dbReference>
<dbReference type="NCBIfam" id="TIGR01891">
    <property type="entry name" value="amidohydrolases"/>
    <property type="match status" value="1"/>
</dbReference>
<proteinExistence type="inferred from homology"/>
<dbReference type="PANTHER" id="PTHR30575">
    <property type="entry name" value="PEPTIDASE M20"/>
    <property type="match status" value="1"/>
</dbReference>
<protein>
    <recommendedName>
        <fullName evidence="1">Peptidase M20 domain-containing protein 2</fullName>
    </recommendedName>
</protein>
<dbReference type="InterPro" id="IPR017144">
    <property type="entry name" value="Xaa-Arg_dipeptidase"/>
</dbReference>
<dbReference type="Proteomes" id="UP000182135">
    <property type="component" value="Unassembled WGS sequence"/>
</dbReference>
<gene>
    <name evidence="3" type="ORF">SAMN04487885_107109</name>
</gene>
<dbReference type="InterPro" id="IPR002933">
    <property type="entry name" value="Peptidase_M20"/>
</dbReference>
<comment type="similarity">
    <text evidence="1">Belongs to the peptidase M20A family.</text>
</comment>